<evidence type="ECO:0000256" key="3">
    <source>
        <dbReference type="ARBA" id="ARBA00024226"/>
    </source>
</evidence>
<name>R8BGN5_PHAM7</name>
<evidence type="ECO:0000256" key="5">
    <source>
        <dbReference type="PROSITE-ProRule" id="PRU10007"/>
    </source>
</evidence>
<dbReference type="GeneID" id="19326660"/>
<evidence type="ECO:0000256" key="4">
    <source>
        <dbReference type="ARBA" id="ARBA00049194"/>
    </source>
</evidence>
<dbReference type="InterPro" id="IPR016162">
    <property type="entry name" value="Ald_DH_N"/>
</dbReference>
<evidence type="ECO:0000313" key="9">
    <source>
        <dbReference type="Proteomes" id="UP000014074"/>
    </source>
</evidence>
<keyword evidence="2 6" id="KW-0560">Oxidoreductase</keyword>
<evidence type="ECO:0000256" key="1">
    <source>
        <dbReference type="ARBA" id="ARBA00009986"/>
    </source>
</evidence>
<dbReference type="Proteomes" id="UP000014074">
    <property type="component" value="Unassembled WGS sequence"/>
</dbReference>
<dbReference type="OrthoDB" id="310895at2759"/>
<dbReference type="InterPro" id="IPR029510">
    <property type="entry name" value="Ald_DH_CS_GLU"/>
</dbReference>
<sequence length="449" mass="48663">MPDLIRTVSPSTGEVVFEREGTSLEEVASMLSRAQIAHQSFRKVPLETRKSYVLRALDNLVAWKEELSQELTRQMGRPTAVASTEITTMIKRAEYLLENACASLADIPGQNEPGFRRWVSKESVGPVLIIAAWNFPWLITINTLVPAILAGNSVILKPSPQTPLVAERFLAAFAAAGLPADVLQVLHSGSYAKLESIVQCPGIKQICFTGSTAIGLAIRRATADRIVPLNLELGGNDPAYVRPDANLDWTAANIVDGAVFNSGQSCCAVERVYVHESVHDAFVRAVQHHLDGYKVGDPTDGATSIGPVISQTALRNIQNQIEDALAKGAIDATPTKIGSTVLPETGNYLIPRILTNVTHDMAVMTSETFGPVIPIMKVRDDAEAVSLMNDSEYGLTASIWTQDIGRGEVLEREIEAGTVYINRCDYPSPVSIDILSKRSAIGSRRNGNY</sequence>
<organism evidence="8 9">
    <name type="scientific">Phaeoacremonium minimum (strain UCR-PA7)</name>
    <name type="common">Esca disease fungus</name>
    <name type="synonym">Togninia minima</name>
    <dbReference type="NCBI Taxonomy" id="1286976"/>
    <lineage>
        <taxon>Eukaryota</taxon>
        <taxon>Fungi</taxon>
        <taxon>Dikarya</taxon>
        <taxon>Ascomycota</taxon>
        <taxon>Pezizomycotina</taxon>
        <taxon>Sordariomycetes</taxon>
        <taxon>Sordariomycetidae</taxon>
        <taxon>Togniniales</taxon>
        <taxon>Togniniaceae</taxon>
        <taxon>Phaeoacremonium</taxon>
    </lineage>
</organism>
<dbReference type="AlphaFoldDB" id="R8BGN5"/>
<gene>
    <name evidence="8" type="ORF">UCRPA7_6043</name>
</gene>
<dbReference type="KEGG" id="tmn:UCRPA7_6043"/>
<dbReference type="InterPro" id="IPR016163">
    <property type="entry name" value="Ald_DH_C"/>
</dbReference>
<dbReference type="InterPro" id="IPR016160">
    <property type="entry name" value="Ald_DH_CS_CYS"/>
</dbReference>
<evidence type="ECO:0000259" key="7">
    <source>
        <dbReference type="Pfam" id="PF00171"/>
    </source>
</evidence>
<dbReference type="RefSeq" id="XP_007916776.1">
    <property type="nucleotide sequence ID" value="XM_007918585.1"/>
</dbReference>
<reference evidence="9" key="1">
    <citation type="journal article" date="2013" name="Genome Announc.">
        <title>Draft genome sequence of the ascomycete Phaeoacremonium aleophilum strain UCR-PA7, a causal agent of the esca disease complex in grapevines.</title>
        <authorList>
            <person name="Blanco-Ulate B."/>
            <person name="Rolshausen P."/>
            <person name="Cantu D."/>
        </authorList>
    </citation>
    <scope>NUCLEOTIDE SEQUENCE [LARGE SCALE GENOMIC DNA]</scope>
    <source>
        <strain evidence="9">UCR-PA7</strain>
    </source>
</reference>
<dbReference type="SUPFAM" id="SSF53720">
    <property type="entry name" value="ALDH-like"/>
    <property type="match status" value="1"/>
</dbReference>
<protein>
    <recommendedName>
        <fullName evidence="3">aldehyde dehydrogenase (NAD(+))</fullName>
        <ecNumber evidence="3">1.2.1.3</ecNumber>
    </recommendedName>
</protein>
<dbReference type="GO" id="GO:0004029">
    <property type="term" value="F:aldehyde dehydrogenase (NAD+) activity"/>
    <property type="evidence" value="ECO:0007669"/>
    <property type="project" value="UniProtKB-EC"/>
</dbReference>
<dbReference type="Pfam" id="PF00171">
    <property type="entry name" value="Aldedh"/>
    <property type="match status" value="1"/>
</dbReference>
<accession>R8BGN5</accession>
<dbReference type="CDD" id="cd07102">
    <property type="entry name" value="ALDH_EDX86601"/>
    <property type="match status" value="1"/>
</dbReference>
<evidence type="ECO:0000256" key="2">
    <source>
        <dbReference type="ARBA" id="ARBA00023002"/>
    </source>
</evidence>
<evidence type="ECO:0000256" key="6">
    <source>
        <dbReference type="RuleBase" id="RU003345"/>
    </source>
</evidence>
<dbReference type="Gene3D" id="3.40.309.10">
    <property type="entry name" value="Aldehyde Dehydrogenase, Chain A, domain 2"/>
    <property type="match status" value="1"/>
</dbReference>
<dbReference type="InterPro" id="IPR016161">
    <property type="entry name" value="Ald_DH/histidinol_DH"/>
</dbReference>
<evidence type="ECO:0000313" key="8">
    <source>
        <dbReference type="EMBL" id="EON98449.1"/>
    </source>
</evidence>
<feature type="domain" description="Aldehyde dehydrogenase" evidence="7">
    <location>
        <begin position="5"/>
        <end position="428"/>
    </location>
</feature>
<dbReference type="HOGENOM" id="CLU_005391_1_0_1"/>
<dbReference type="EMBL" id="KB933216">
    <property type="protein sequence ID" value="EON98449.1"/>
    <property type="molecule type" value="Genomic_DNA"/>
</dbReference>
<dbReference type="EC" id="1.2.1.3" evidence="3"/>
<comment type="catalytic activity">
    <reaction evidence="4">
        <text>an aldehyde + NAD(+) + H2O = a carboxylate + NADH + 2 H(+)</text>
        <dbReference type="Rhea" id="RHEA:16185"/>
        <dbReference type="ChEBI" id="CHEBI:15377"/>
        <dbReference type="ChEBI" id="CHEBI:15378"/>
        <dbReference type="ChEBI" id="CHEBI:17478"/>
        <dbReference type="ChEBI" id="CHEBI:29067"/>
        <dbReference type="ChEBI" id="CHEBI:57540"/>
        <dbReference type="ChEBI" id="CHEBI:57945"/>
        <dbReference type="EC" id="1.2.1.3"/>
    </reaction>
</comment>
<dbReference type="Gene3D" id="3.40.605.10">
    <property type="entry name" value="Aldehyde Dehydrogenase, Chain A, domain 1"/>
    <property type="match status" value="1"/>
</dbReference>
<dbReference type="PROSITE" id="PS00687">
    <property type="entry name" value="ALDEHYDE_DEHYDR_GLU"/>
    <property type="match status" value="1"/>
</dbReference>
<dbReference type="FunFam" id="3.40.309.10:FF:000009">
    <property type="entry name" value="Aldehyde dehydrogenase A"/>
    <property type="match status" value="1"/>
</dbReference>
<dbReference type="PANTHER" id="PTHR11699">
    <property type="entry name" value="ALDEHYDE DEHYDROGENASE-RELATED"/>
    <property type="match status" value="1"/>
</dbReference>
<proteinExistence type="inferred from homology"/>
<comment type="similarity">
    <text evidence="1 6">Belongs to the aldehyde dehydrogenase family.</text>
</comment>
<dbReference type="InterPro" id="IPR015590">
    <property type="entry name" value="Aldehyde_DH_dom"/>
</dbReference>
<dbReference type="PROSITE" id="PS00070">
    <property type="entry name" value="ALDEHYDE_DEHYDR_CYS"/>
    <property type="match status" value="1"/>
</dbReference>
<dbReference type="eggNOG" id="KOG2451">
    <property type="taxonomic scope" value="Eukaryota"/>
</dbReference>
<keyword evidence="9" id="KW-1185">Reference proteome</keyword>
<feature type="active site" evidence="5">
    <location>
        <position position="232"/>
    </location>
</feature>